<feature type="domain" description="Pyrroline-5-carboxylate reductase dimerisation" evidence="4">
    <location>
        <begin position="170"/>
        <end position="273"/>
    </location>
</feature>
<dbReference type="Gene3D" id="3.40.50.720">
    <property type="entry name" value="NAD(P)-binding Rossmann-like Domain"/>
    <property type="match status" value="1"/>
</dbReference>
<dbReference type="PANTHER" id="PTHR11645:SF0">
    <property type="entry name" value="PYRROLINE-5-CARBOXYLATE REDUCTASE 3"/>
    <property type="match status" value="1"/>
</dbReference>
<dbReference type="HAMAP" id="MF_01925">
    <property type="entry name" value="P5C_reductase"/>
    <property type="match status" value="1"/>
</dbReference>
<dbReference type="InterPro" id="IPR008927">
    <property type="entry name" value="6-PGluconate_DH-like_C_sf"/>
</dbReference>
<keyword evidence="3" id="KW-0028">Amino-acid biosynthesis</keyword>
<protein>
    <recommendedName>
        <fullName evidence="3">Pyrroline-5-carboxylate reductase</fullName>
        <shortName evidence="3">P5C reductase</shortName>
        <shortName evidence="3">P5CR</shortName>
        <ecNumber evidence="3">1.5.1.2</ecNumber>
    </recommendedName>
    <alternativeName>
        <fullName evidence="3">PCA reductase</fullName>
    </alternativeName>
</protein>
<dbReference type="PIRSF" id="PIRSF000193">
    <property type="entry name" value="Pyrrol-5-carb_rd"/>
    <property type="match status" value="1"/>
</dbReference>
<dbReference type="Gene3D" id="1.10.3730.10">
    <property type="entry name" value="ProC C-terminal domain-like"/>
    <property type="match status" value="1"/>
</dbReference>
<evidence type="ECO:0000256" key="1">
    <source>
        <dbReference type="ARBA" id="ARBA00005525"/>
    </source>
</evidence>
<dbReference type="PROSITE" id="PS00521">
    <property type="entry name" value="P5CR"/>
    <property type="match status" value="1"/>
</dbReference>
<dbReference type="SUPFAM" id="SSF51735">
    <property type="entry name" value="NAD(P)-binding Rossmann-fold domains"/>
    <property type="match status" value="1"/>
</dbReference>
<dbReference type="GO" id="GO:0005737">
    <property type="term" value="C:cytoplasm"/>
    <property type="evidence" value="ECO:0007669"/>
    <property type="project" value="UniProtKB-SubCell"/>
</dbReference>
<name>A0A6J4TDT7_9SPHN</name>
<dbReference type="EC" id="1.5.1.2" evidence="3"/>
<dbReference type="EMBL" id="CADCVZ010000059">
    <property type="protein sequence ID" value="CAA9521162.1"/>
    <property type="molecule type" value="Genomic_DNA"/>
</dbReference>
<dbReference type="SUPFAM" id="SSF48179">
    <property type="entry name" value="6-phosphogluconate dehydrogenase C-terminal domain-like"/>
    <property type="match status" value="1"/>
</dbReference>
<keyword evidence="3" id="KW-0963">Cytoplasm</keyword>
<dbReference type="GO" id="GO:0055129">
    <property type="term" value="P:L-proline biosynthetic process"/>
    <property type="evidence" value="ECO:0007669"/>
    <property type="project" value="UniProtKB-UniRule"/>
</dbReference>
<keyword evidence="3" id="KW-0521">NADP</keyword>
<organism evidence="5">
    <name type="scientific">uncultured Sphingomonas sp</name>
    <dbReference type="NCBI Taxonomy" id="158754"/>
    <lineage>
        <taxon>Bacteria</taxon>
        <taxon>Pseudomonadati</taxon>
        <taxon>Pseudomonadota</taxon>
        <taxon>Alphaproteobacteria</taxon>
        <taxon>Sphingomonadales</taxon>
        <taxon>Sphingomonadaceae</taxon>
        <taxon>Sphingomonas</taxon>
        <taxon>environmental samples</taxon>
    </lineage>
</organism>
<dbReference type="PANTHER" id="PTHR11645">
    <property type="entry name" value="PYRROLINE-5-CARBOXYLATE REDUCTASE"/>
    <property type="match status" value="1"/>
</dbReference>
<accession>A0A6J4TDT7</accession>
<comment type="subcellular location">
    <subcellularLocation>
        <location evidence="3">Cytoplasm</location>
    </subcellularLocation>
</comment>
<sequence length="287" mass="29053">MDVVNVTGAVPAKQQRTDALWLVGCGNMAGAMVEGWRSAATDLSGAVAIRPSGTAVPGVRTVRTVAEAGPPPGIALLGFKPQKLSEVAPELAGAIGGRTVVLSMLAGVEVETLRQRFPTAAAVVRVMPNTPVAIRRGVIAVYGEGLDQAQRTQVGSLLAPLGYVAWCGSEAELGTIGHVAGSGPAYVARFIAALAAAGEGKGLDPGLALTIARETVLGTGWLAAAVSDPMDEIARRVTSPNGTTQAGLAVLDAELPGLIERVVAAAARRSAELAADARAIDSSPART</sequence>
<keyword evidence="2 3" id="KW-0560">Oxidoreductase</keyword>
<dbReference type="InterPro" id="IPR000304">
    <property type="entry name" value="Pyrroline-COOH_reductase"/>
</dbReference>
<reference evidence="5" key="1">
    <citation type="submission" date="2020-02" db="EMBL/GenBank/DDBJ databases">
        <authorList>
            <person name="Meier V. D."/>
        </authorList>
    </citation>
    <scope>NUCLEOTIDE SEQUENCE</scope>
    <source>
        <strain evidence="5">AVDCRST_MAG09</strain>
    </source>
</reference>
<gene>
    <name evidence="3" type="primary">proC</name>
    <name evidence="5" type="ORF">AVDCRST_MAG09-2131</name>
</gene>
<evidence type="ECO:0000259" key="4">
    <source>
        <dbReference type="Pfam" id="PF14748"/>
    </source>
</evidence>
<comment type="pathway">
    <text evidence="3">Amino-acid biosynthesis; L-proline biosynthesis; L-proline from L-glutamate 5-semialdehyde: step 1/1.</text>
</comment>
<evidence type="ECO:0000256" key="3">
    <source>
        <dbReference type="HAMAP-Rule" id="MF_01925"/>
    </source>
</evidence>
<dbReference type="UniPathway" id="UPA00098">
    <property type="reaction ID" value="UER00361"/>
</dbReference>
<keyword evidence="3" id="KW-0641">Proline biosynthesis</keyword>
<evidence type="ECO:0000256" key="2">
    <source>
        <dbReference type="ARBA" id="ARBA00023002"/>
    </source>
</evidence>
<dbReference type="AlphaFoldDB" id="A0A6J4TDT7"/>
<comment type="function">
    <text evidence="3">Catalyzes the reduction of 1-pyrroline-5-carboxylate (PCA) to L-proline.</text>
</comment>
<dbReference type="Pfam" id="PF14748">
    <property type="entry name" value="P5CR_dimer"/>
    <property type="match status" value="1"/>
</dbReference>
<comment type="similarity">
    <text evidence="1 3">Belongs to the pyrroline-5-carboxylate reductase family.</text>
</comment>
<evidence type="ECO:0000313" key="5">
    <source>
        <dbReference type="EMBL" id="CAA9521162.1"/>
    </source>
</evidence>
<dbReference type="InterPro" id="IPR029036">
    <property type="entry name" value="P5CR_dimer"/>
</dbReference>
<dbReference type="GO" id="GO:0004735">
    <property type="term" value="F:pyrroline-5-carboxylate reductase activity"/>
    <property type="evidence" value="ECO:0007669"/>
    <property type="project" value="UniProtKB-UniRule"/>
</dbReference>
<dbReference type="RefSeq" id="WP_294174341.1">
    <property type="nucleotide sequence ID" value="NZ_CADCVZ010000059.1"/>
</dbReference>
<dbReference type="InterPro" id="IPR036291">
    <property type="entry name" value="NAD(P)-bd_dom_sf"/>
</dbReference>
<comment type="catalytic activity">
    <reaction evidence="3">
        <text>L-proline + NADP(+) = (S)-1-pyrroline-5-carboxylate + NADPH + 2 H(+)</text>
        <dbReference type="Rhea" id="RHEA:14109"/>
        <dbReference type="ChEBI" id="CHEBI:15378"/>
        <dbReference type="ChEBI" id="CHEBI:17388"/>
        <dbReference type="ChEBI" id="CHEBI:57783"/>
        <dbReference type="ChEBI" id="CHEBI:58349"/>
        <dbReference type="ChEBI" id="CHEBI:60039"/>
        <dbReference type="EC" id="1.5.1.2"/>
    </reaction>
</comment>
<comment type="catalytic activity">
    <reaction evidence="3">
        <text>L-proline + NAD(+) = (S)-1-pyrroline-5-carboxylate + NADH + 2 H(+)</text>
        <dbReference type="Rhea" id="RHEA:14105"/>
        <dbReference type="ChEBI" id="CHEBI:15378"/>
        <dbReference type="ChEBI" id="CHEBI:17388"/>
        <dbReference type="ChEBI" id="CHEBI:57540"/>
        <dbReference type="ChEBI" id="CHEBI:57945"/>
        <dbReference type="ChEBI" id="CHEBI:60039"/>
        <dbReference type="EC" id="1.5.1.2"/>
    </reaction>
</comment>
<proteinExistence type="inferred from homology"/>
<dbReference type="InterPro" id="IPR053790">
    <property type="entry name" value="P5CR-like_CS"/>
</dbReference>